<accession>A0A2C6L9N3</accession>
<keyword evidence="3" id="KW-1185">Reference proteome</keyword>
<protein>
    <submittedName>
        <fullName evidence="2">Uncharacterized protein</fullName>
    </submittedName>
</protein>
<reference evidence="2 3" key="1">
    <citation type="journal article" date="2017" name="Int. J. Parasitol.">
        <title>The genome of the protozoan parasite Cystoisospora suis and a reverse vaccinology approach to identify vaccine candidates.</title>
        <authorList>
            <person name="Palmieri N."/>
            <person name="Shrestha A."/>
            <person name="Ruttkowski B."/>
            <person name="Beck T."/>
            <person name="Vogl C."/>
            <person name="Tomley F."/>
            <person name="Blake D.P."/>
            <person name="Joachim A."/>
        </authorList>
    </citation>
    <scope>NUCLEOTIDE SEQUENCE [LARGE SCALE GENOMIC DNA]</scope>
    <source>
        <strain evidence="2 3">Wien I</strain>
    </source>
</reference>
<evidence type="ECO:0000313" key="2">
    <source>
        <dbReference type="EMBL" id="PHJ23746.1"/>
    </source>
</evidence>
<feature type="region of interest" description="Disordered" evidence="1">
    <location>
        <begin position="1"/>
        <end position="30"/>
    </location>
</feature>
<sequence length="122" mass="13303">MPLSDPSLVNRPGLRGGRRASRADADARSSHVTVSPQLEAFPTQFLCPAGILYLPSLLRRYTCCSTTGSMRQTSWTLQGLGTTGPTLVAFLSLKLQLFLWSDSIVSHPIMQALESGDLRKQV</sequence>
<dbReference type="RefSeq" id="XP_067925420.1">
    <property type="nucleotide sequence ID" value="XM_068062603.1"/>
</dbReference>
<evidence type="ECO:0000313" key="3">
    <source>
        <dbReference type="Proteomes" id="UP000221165"/>
    </source>
</evidence>
<dbReference type="EMBL" id="MIGC01001018">
    <property type="protein sequence ID" value="PHJ23746.1"/>
    <property type="molecule type" value="Genomic_DNA"/>
</dbReference>
<dbReference type="AlphaFoldDB" id="A0A2C6L9N3"/>
<dbReference type="VEuPathDB" id="ToxoDB:CSUI_002401"/>
<proteinExistence type="predicted"/>
<comment type="caution">
    <text evidence="2">The sequence shown here is derived from an EMBL/GenBank/DDBJ whole genome shotgun (WGS) entry which is preliminary data.</text>
</comment>
<evidence type="ECO:0000256" key="1">
    <source>
        <dbReference type="SAM" id="MobiDB-lite"/>
    </source>
</evidence>
<gene>
    <name evidence="2" type="ORF">CSUI_002401</name>
</gene>
<organism evidence="2 3">
    <name type="scientific">Cystoisospora suis</name>
    <dbReference type="NCBI Taxonomy" id="483139"/>
    <lineage>
        <taxon>Eukaryota</taxon>
        <taxon>Sar</taxon>
        <taxon>Alveolata</taxon>
        <taxon>Apicomplexa</taxon>
        <taxon>Conoidasida</taxon>
        <taxon>Coccidia</taxon>
        <taxon>Eucoccidiorida</taxon>
        <taxon>Eimeriorina</taxon>
        <taxon>Sarcocystidae</taxon>
        <taxon>Cystoisospora</taxon>
    </lineage>
</organism>
<name>A0A2C6L9N3_9APIC</name>
<dbReference type="Proteomes" id="UP000221165">
    <property type="component" value="Unassembled WGS sequence"/>
</dbReference>
<dbReference type="GeneID" id="94425814"/>